<evidence type="ECO:0000313" key="1">
    <source>
        <dbReference type="EMBL" id="GMI69818.1"/>
    </source>
</evidence>
<evidence type="ECO:0008006" key="3">
    <source>
        <dbReference type="Google" id="ProtNLM"/>
    </source>
</evidence>
<evidence type="ECO:0000313" key="2">
    <source>
        <dbReference type="Proteomes" id="UP001165190"/>
    </source>
</evidence>
<keyword evidence="2" id="KW-1185">Reference proteome</keyword>
<comment type="caution">
    <text evidence="1">The sequence shown here is derived from an EMBL/GenBank/DDBJ whole genome shotgun (WGS) entry which is preliminary data.</text>
</comment>
<dbReference type="Proteomes" id="UP001165190">
    <property type="component" value="Unassembled WGS sequence"/>
</dbReference>
<sequence length="258" mass="29687">MASTSGSNMYESQSTTKPPFFNGDNYPFWKNLMRLFIKSNNYLVWDAIEDGPSIPMKRDDEGRLVPKKKNEMSEEERKKIQINDKALHMLFCSFGPDIYSKVSSIESANEVWDTLKTTYEGTSDVKKTKIGILNLSYENFKMEPDKTVSKMFDRFSTIVNGLNGFGEIIPEDKIVQKLLYSLPESWDGKRTAINEAKNLKTPKLDELVGFLLTHEIIKQGREDERKKEKRRVEKLEVDKKKKIGVSLKASLYEESTSS</sequence>
<accession>A0A9W7H3L5</accession>
<dbReference type="EMBL" id="BSYR01000007">
    <property type="protein sequence ID" value="GMI69818.1"/>
    <property type="molecule type" value="Genomic_DNA"/>
</dbReference>
<reference evidence="1" key="1">
    <citation type="submission" date="2023-05" db="EMBL/GenBank/DDBJ databases">
        <title>Genome and transcriptome analyses reveal genes involved in the formation of fine ridges on petal epidermal cells in Hibiscus trionum.</title>
        <authorList>
            <person name="Koshimizu S."/>
            <person name="Masuda S."/>
            <person name="Ishii T."/>
            <person name="Shirasu K."/>
            <person name="Hoshino A."/>
            <person name="Arita M."/>
        </authorList>
    </citation>
    <scope>NUCLEOTIDE SEQUENCE</scope>
    <source>
        <strain evidence="1">Hamamatsu line</strain>
    </source>
</reference>
<organism evidence="1 2">
    <name type="scientific">Hibiscus trionum</name>
    <name type="common">Flower of an hour</name>
    <dbReference type="NCBI Taxonomy" id="183268"/>
    <lineage>
        <taxon>Eukaryota</taxon>
        <taxon>Viridiplantae</taxon>
        <taxon>Streptophyta</taxon>
        <taxon>Embryophyta</taxon>
        <taxon>Tracheophyta</taxon>
        <taxon>Spermatophyta</taxon>
        <taxon>Magnoliopsida</taxon>
        <taxon>eudicotyledons</taxon>
        <taxon>Gunneridae</taxon>
        <taxon>Pentapetalae</taxon>
        <taxon>rosids</taxon>
        <taxon>malvids</taxon>
        <taxon>Malvales</taxon>
        <taxon>Malvaceae</taxon>
        <taxon>Malvoideae</taxon>
        <taxon>Hibiscus</taxon>
    </lineage>
</organism>
<name>A0A9W7H3L5_HIBTR</name>
<dbReference type="AlphaFoldDB" id="A0A9W7H3L5"/>
<dbReference type="Pfam" id="PF14223">
    <property type="entry name" value="Retrotran_gag_2"/>
    <property type="match status" value="1"/>
</dbReference>
<protein>
    <recommendedName>
        <fullName evidence="3">DUF4219 domain-containing protein</fullName>
    </recommendedName>
</protein>
<proteinExistence type="predicted"/>
<dbReference type="PANTHER" id="PTHR34676">
    <property type="entry name" value="DUF4219 DOMAIN-CONTAINING PROTEIN-RELATED"/>
    <property type="match status" value="1"/>
</dbReference>
<gene>
    <name evidence="1" type="ORF">HRI_000651100</name>
</gene>
<dbReference type="OrthoDB" id="1936115at2759"/>
<dbReference type="PANTHER" id="PTHR34676:SF8">
    <property type="entry name" value="TRANSMEMBRANE PROTEIN"/>
    <property type="match status" value="1"/>
</dbReference>